<keyword evidence="5 9" id="KW-0560">Oxidoreductase</keyword>
<dbReference type="Proteomes" id="UP000698963">
    <property type="component" value="Unassembled WGS sequence"/>
</dbReference>
<evidence type="ECO:0000313" key="10">
    <source>
        <dbReference type="Proteomes" id="UP000698963"/>
    </source>
</evidence>
<feature type="transmembrane region" description="Helical" evidence="7">
    <location>
        <begin position="129"/>
        <end position="156"/>
    </location>
</feature>
<evidence type="ECO:0000256" key="2">
    <source>
        <dbReference type="ARBA" id="ARBA00022475"/>
    </source>
</evidence>
<proteinExistence type="predicted"/>
<evidence type="ECO:0000256" key="4">
    <source>
        <dbReference type="ARBA" id="ARBA00022989"/>
    </source>
</evidence>
<reference evidence="9" key="2">
    <citation type="submission" date="2021-09" db="EMBL/GenBank/DDBJ databases">
        <authorList>
            <person name="Gilroy R."/>
        </authorList>
    </citation>
    <scope>NUCLEOTIDE SEQUENCE</scope>
    <source>
        <strain evidence="9">ChiGjej2B2-19336</strain>
    </source>
</reference>
<feature type="transmembrane region" description="Helical" evidence="7">
    <location>
        <begin position="7"/>
        <end position="28"/>
    </location>
</feature>
<feature type="transmembrane region" description="Helical" evidence="7">
    <location>
        <begin position="177"/>
        <end position="202"/>
    </location>
</feature>
<gene>
    <name evidence="9" type="ORF">K8W16_05425</name>
</gene>
<feature type="transmembrane region" description="Helical" evidence="7">
    <location>
        <begin position="100"/>
        <end position="123"/>
    </location>
</feature>
<accession>A0A921DSL7</accession>
<organism evidence="9 10">
    <name type="scientific">Mailhella massiliensis</name>
    <dbReference type="NCBI Taxonomy" id="1903261"/>
    <lineage>
        <taxon>Bacteria</taxon>
        <taxon>Pseudomonadati</taxon>
        <taxon>Thermodesulfobacteriota</taxon>
        <taxon>Desulfovibrionia</taxon>
        <taxon>Desulfovibrionales</taxon>
        <taxon>Desulfovibrionaceae</taxon>
        <taxon>Mailhella</taxon>
    </lineage>
</organism>
<dbReference type="EMBL" id="DYZA01000103">
    <property type="protein sequence ID" value="HJD97067.1"/>
    <property type="molecule type" value="Genomic_DNA"/>
</dbReference>
<evidence type="ECO:0000256" key="6">
    <source>
        <dbReference type="ARBA" id="ARBA00023136"/>
    </source>
</evidence>
<dbReference type="SUPFAM" id="SSF103501">
    <property type="entry name" value="Respiratory nitrate reductase 1 gamma chain"/>
    <property type="match status" value="1"/>
</dbReference>
<dbReference type="InterPro" id="IPR036197">
    <property type="entry name" value="NarG-like_sf"/>
</dbReference>
<reference evidence="9" key="1">
    <citation type="journal article" date="2021" name="PeerJ">
        <title>Extensive microbial diversity within the chicken gut microbiome revealed by metagenomics and culture.</title>
        <authorList>
            <person name="Gilroy R."/>
            <person name="Ravi A."/>
            <person name="Getino M."/>
            <person name="Pursley I."/>
            <person name="Horton D.L."/>
            <person name="Alikhan N.F."/>
            <person name="Baker D."/>
            <person name="Gharbi K."/>
            <person name="Hall N."/>
            <person name="Watson M."/>
            <person name="Adriaenssens E.M."/>
            <person name="Foster-Nyarko E."/>
            <person name="Jarju S."/>
            <person name="Secka A."/>
            <person name="Antonio M."/>
            <person name="Oren A."/>
            <person name="Chaudhuri R.R."/>
            <person name="La Ragione R."/>
            <person name="Hildebrand F."/>
            <person name="Pallen M.J."/>
        </authorList>
    </citation>
    <scope>NUCLEOTIDE SEQUENCE</scope>
    <source>
        <strain evidence="9">ChiGjej2B2-19336</strain>
    </source>
</reference>
<protein>
    <submittedName>
        <fullName evidence="9">Respiratory nitrate reductase subunit gamma</fullName>
        <ecNumber evidence="9">1.7.99.4</ecNumber>
    </submittedName>
</protein>
<dbReference type="AlphaFoldDB" id="A0A921DSL7"/>
<dbReference type="GO" id="GO:0016491">
    <property type="term" value="F:oxidoreductase activity"/>
    <property type="evidence" value="ECO:0007669"/>
    <property type="project" value="UniProtKB-KW"/>
</dbReference>
<feature type="transmembrane region" description="Helical" evidence="7">
    <location>
        <begin position="222"/>
        <end position="245"/>
    </location>
</feature>
<evidence type="ECO:0000256" key="1">
    <source>
        <dbReference type="ARBA" id="ARBA00004651"/>
    </source>
</evidence>
<dbReference type="RefSeq" id="WP_304121888.1">
    <property type="nucleotide sequence ID" value="NZ_DYZA01000103.1"/>
</dbReference>
<keyword evidence="4 7" id="KW-1133">Transmembrane helix</keyword>
<evidence type="ECO:0000313" key="9">
    <source>
        <dbReference type="EMBL" id="HJD97067.1"/>
    </source>
</evidence>
<keyword evidence="3 7" id="KW-0812">Transmembrane</keyword>
<dbReference type="Pfam" id="PF02665">
    <property type="entry name" value="Nitrate_red_gam"/>
    <property type="match status" value="1"/>
</dbReference>
<comment type="caution">
    <text evidence="9">The sequence shown here is derived from an EMBL/GenBank/DDBJ whole genome shotgun (WGS) entry which is preliminary data.</text>
</comment>
<evidence type="ECO:0000256" key="7">
    <source>
        <dbReference type="SAM" id="Phobius"/>
    </source>
</evidence>
<dbReference type="InterPro" id="IPR023234">
    <property type="entry name" value="NarG-like_domain"/>
</dbReference>
<keyword evidence="6 7" id="KW-0472">Membrane</keyword>
<dbReference type="EC" id="1.7.99.4" evidence="9"/>
<feature type="domain" description="NarG-like" evidence="8">
    <location>
        <begin position="91"/>
        <end position="246"/>
    </location>
</feature>
<evidence type="ECO:0000259" key="8">
    <source>
        <dbReference type="Pfam" id="PF02665"/>
    </source>
</evidence>
<sequence length="305" mass="34891">MSIFFYCLAYVAVIAFVAVALMKIIGYLKKPQHLRWELYPVAHEDPEKVEYGGSYLENTEWWKDKHRSCMVGALKGFLIEALFLKAVWEHNRTLWVRTYPFHIGLYLLMGGMGMTVLAAIGMLAGAEGFVTFCTAVTVLCDVFGFAGILFGAVGLIQRRICDKGLRKYTTNEHFFNLGLFGVYGLFGLMLCLWHGVYDFALMGNSFIYGMMTFTAMELTPLYVLYLLLGFFMFFWVPYSFLGHFFMKYFTWHDIRWGDAPTVNNPKLQKQLANNLNLPVSWRGPHVQGDGKITWAEVATSNPDEK</sequence>
<dbReference type="Gene3D" id="1.20.950.20">
    <property type="entry name" value="Transmembrane di-heme cytochromes, Chain C"/>
    <property type="match status" value="1"/>
</dbReference>
<dbReference type="GO" id="GO:0005886">
    <property type="term" value="C:plasma membrane"/>
    <property type="evidence" value="ECO:0007669"/>
    <property type="project" value="UniProtKB-SubCell"/>
</dbReference>
<evidence type="ECO:0000256" key="5">
    <source>
        <dbReference type="ARBA" id="ARBA00023002"/>
    </source>
</evidence>
<evidence type="ECO:0000256" key="3">
    <source>
        <dbReference type="ARBA" id="ARBA00022692"/>
    </source>
</evidence>
<name>A0A921DSL7_9BACT</name>
<comment type="subcellular location">
    <subcellularLocation>
        <location evidence="1">Cell membrane</location>
        <topology evidence="1">Multi-pass membrane protein</topology>
    </subcellularLocation>
</comment>
<keyword evidence="2" id="KW-1003">Cell membrane</keyword>